<evidence type="ECO:0000259" key="5">
    <source>
        <dbReference type="SMART" id="SM00849"/>
    </source>
</evidence>
<dbReference type="SMART" id="SM00849">
    <property type="entry name" value="Lactamase_B"/>
    <property type="match status" value="1"/>
</dbReference>
<evidence type="ECO:0000313" key="6">
    <source>
        <dbReference type="EMBL" id="AEX50930.1"/>
    </source>
</evidence>
<dbReference type="GO" id="GO:0046872">
    <property type="term" value="F:metal ion binding"/>
    <property type="evidence" value="ECO:0007669"/>
    <property type="project" value="UniProtKB-KW"/>
</dbReference>
<evidence type="ECO:0000313" key="7">
    <source>
        <dbReference type="Proteomes" id="UP000009010"/>
    </source>
</evidence>
<reference evidence="7" key="2">
    <citation type="submission" date="2012-01" db="EMBL/GenBank/DDBJ databases">
        <title>Complete sequence of chromosome of Rahnella aquatilis CIP 78.65.</title>
        <authorList>
            <person name="Lucas S."/>
            <person name="Han J."/>
            <person name="Lapidus A."/>
            <person name="Cheng J.-F."/>
            <person name="Goodwin L."/>
            <person name="Pitluck S."/>
            <person name="Peters L."/>
            <person name="Ovchinnikova G."/>
            <person name="Held B."/>
            <person name="Detter J.C."/>
            <person name="Han C."/>
            <person name="Tapia R."/>
            <person name="Land M."/>
            <person name="Hauser L."/>
            <person name="Kyrpides N."/>
            <person name="Ivanova N."/>
            <person name="Pagani I."/>
            <person name="Sobecky P."/>
            <person name="Martinez R."/>
            <person name="Woyke T."/>
        </authorList>
    </citation>
    <scope>NUCLEOTIDE SEQUENCE [LARGE SCALE GENOMIC DNA]</scope>
    <source>
        <strain evidence="7">ATCC 33071 / DSM 4594 / JCM 1683 / NBRC 105701 / NCIMB 13365 / CIP 78.65</strain>
    </source>
</reference>
<comment type="similarity">
    <text evidence="1">Belongs to the metallo-beta-lactamase superfamily.</text>
</comment>
<evidence type="ECO:0000256" key="4">
    <source>
        <dbReference type="ARBA" id="ARBA00022833"/>
    </source>
</evidence>
<dbReference type="PANTHER" id="PTHR42978:SF6">
    <property type="entry name" value="QUORUM-QUENCHING LACTONASE YTNP-RELATED"/>
    <property type="match status" value="1"/>
</dbReference>
<proteinExistence type="inferred from homology"/>
<dbReference type="HOGENOM" id="CLU_056519_1_1_6"/>
<evidence type="ECO:0000256" key="1">
    <source>
        <dbReference type="ARBA" id="ARBA00007749"/>
    </source>
</evidence>
<dbReference type="SUPFAM" id="SSF56281">
    <property type="entry name" value="Metallo-hydrolase/oxidoreductase"/>
    <property type="match status" value="1"/>
</dbReference>
<keyword evidence="3 6" id="KW-0378">Hydrolase</keyword>
<dbReference type="PATRIC" id="fig|745277.3.peg.976"/>
<name>H2IYJ4_RAHAC</name>
<protein>
    <submittedName>
        <fullName evidence="6">Zn-dependent hydrolase, glyoxylase</fullName>
    </submittedName>
</protein>
<organism evidence="6 7">
    <name type="scientific">Rahnella aquatilis (strain ATCC 33071 / DSM 4594 / JCM 1683 / NBRC 105701 / NCIMB 13365 / CIP 78.65)</name>
    <dbReference type="NCBI Taxonomy" id="745277"/>
    <lineage>
        <taxon>Bacteria</taxon>
        <taxon>Pseudomonadati</taxon>
        <taxon>Pseudomonadota</taxon>
        <taxon>Gammaproteobacteria</taxon>
        <taxon>Enterobacterales</taxon>
        <taxon>Yersiniaceae</taxon>
        <taxon>Rahnella</taxon>
    </lineage>
</organism>
<dbReference type="PANTHER" id="PTHR42978">
    <property type="entry name" value="QUORUM-QUENCHING LACTONASE YTNP-RELATED-RELATED"/>
    <property type="match status" value="1"/>
</dbReference>
<keyword evidence="2" id="KW-0479">Metal-binding</keyword>
<dbReference type="InterPro" id="IPR051013">
    <property type="entry name" value="MBL_superfamily_lactonases"/>
</dbReference>
<dbReference type="STRING" id="745277.Rahaq2_1037"/>
<dbReference type="Gene3D" id="3.60.15.10">
    <property type="entry name" value="Ribonuclease Z/Hydroxyacylglutathione hydrolase-like"/>
    <property type="match status" value="1"/>
</dbReference>
<keyword evidence="7" id="KW-1185">Reference proteome</keyword>
<sequence length="292" mass="32438">MSVPETYPIGSARITKIPEMTLKDPGSSLFPQWNAEAIEDATKTLPADFFGADASELMLSTHSWLVQTGTQTVLIDTASGNDKQRPLNLLFNQLKTGWLDNLRATGVGPEEVDVVLLSHLHVDHVGWNTRLENGRWVPTFPNARYLFSEAEYRFYADPKNVRDPSDGIFADSVEPVVAAGLDQRIHADDTTAIPGFAIIRTPGHSHDHFSFAFTSEGETAFFWGDVMHHPLQLARPDWDSVFCEEPQRATASRHKAIEFALNHQATVFTTHFAGSSAGKIRQDARGLSWQPL</sequence>
<keyword evidence="4" id="KW-0862">Zinc</keyword>
<evidence type="ECO:0000256" key="2">
    <source>
        <dbReference type="ARBA" id="ARBA00022723"/>
    </source>
</evidence>
<dbReference type="OrthoDB" id="5443440at2"/>
<evidence type="ECO:0000256" key="3">
    <source>
        <dbReference type="ARBA" id="ARBA00022801"/>
    </source>
</evidence>
<dbReference type="GO" id="GO:0016787">
    <property type="term" value="F:hydrolase activity"/>
    <property type="evidence" value="ECO:0007669"/>
    <property type="project" value="UniProtKB-KW"/>
</dbReference>
<dbReference type="EMBL" id="CP003244">
    <property type="protein sequence ID" value="AEX50930.1"/>
    <property type="molecule type" value="Genomic_DNA"/>
</dbReference>
<reference evidence="6 7" key="1">
    <citation type="journal article" date="2012" name="J. Bacteriol.">
        <title>Complete Genome Sequence of Rahnella aquatilis CIP 78.65.</title>
        <authorList>
            <person name="Martinez R.J."/>
            <person name="Bruce D."/>
            <person name="Detter C."/>
            <person name="Goodwin L.A."/>
            <person name="Han J."/>
            <person name="Han C.S."/>
            <person name="Held B."/>
            <person name="Land M.L."/>
            <person name="Mikhailova N."/>
            <person name="Nolan M."/>
            <person name="Pennacchio L."/>
            <person name="Pitluck S."/>
            <person name="Tapia R."/>
            <person name="Woyke T."/>
            <person name="Sobecky P.A."/>
        </authorList>
    </citation>
    <scope>NUCLEOTIDE SEQUENCE [LARGE SCALE GENOMIC DNA]</scope>
    <source>
        <strain evidence="7">ATCC 33071 / DSM 4594 / JCM 1683 / NBRC 105701 / NCIMB 13365 / CIP 78.65</strain>
    </source>
</reference>
<dbReference type="Pfam" id="PF00753">
    <property type="entry name" value="Lactamase_B"/>
    <property type="match status" value="1"/>
</dbReference>
<accession>H2IYJ4</accession>
<dbReference type="AlphaFoldDB" id="H2IYJ4"/>
<dbReference type="InterPro" id="IPR001279">
    <property type="entry name" value="Metallo-B-lactamas"/>
</dbReference>
<dbReference type="InterPro" id="IPR036866">
    <property type="entry name" value="RibonucZ/Hydroxyglut_hydro"/>
</dbReference>
<dbReference type="Proteomes" id="UP000009010">
    <property type="component" value="Chromosome"/>
</dbReference>
<gene>
    <name evidence="6" type="ordered locus">Rahaq2_1037</name>
</gene>
<dbReference type="eggNOG" id="COG0491">
    <property type="taxonomic scope" value="Bacteria"/>
</dbReference>
<dbReference type="KEGG" id="raq:Rahaq2_1037"/>
<feature type="domain" description="Metallo-beta-lactamase" evidence="5">
    <location>
        <begin position="60"/>
        <end position="271"/>
    </location>
</feature>
<dbReference type="CDD" id="cd16277">
    <property type="entry name" value="metallo-hydrolase-like_MBL-fold"/>
    <property type="match status" value="1"/>
</dbReference>
<dbReference type="RefSeq" id="WP_015696187.1">
    <property type="nucleotide sequence ID" value="NC_016818.1"/>
</dbReference>